<name>A0A1S2Z2W5_CICAR</name>
<dbReference type="SUPFAM" id="SSF47699">
    <property type="entry name" value="Bifunctional inhibitor/lipid-transfer protein/seed storage 2S albumin"/>
    <property type="match status" value="1"/>
</dbReference>
<keyword evidence="1" id="KW-0732">Signal</keyword>
<dbReference type="InterPro" id="IPR036312">
    <property type="entry name" value="Bifun_inhib/LTP/seed_sf"/>
</dbReference>
<organism evidence="3 4">
    <name type="scientific">Cicer arietinum</name>
    <name type="common">Chickpea</name>
    <name type="synonym">Garbanzo</name>
    <dbReference type="NCBI Taxonomy" id="3827"/>
    <lineage>
        <taxon>Eukaryota</taxon>
        <taxon>Viridiplantae</taxon>
        <taxon>Streptophyta</taxon>
        <taxon>Embryophyta</taxon>
        <taxon>Tracheophyta</taxon>
        <taxon>Spermatophyta</taxon>
        <taxon>Magnoliopsida</taxon>
        <taxon>eudicotyledons</taxon>
        <taxon>Gunneridae</taxon>
        <taxon>Pentapetalae</taxon>
        <taxon>rosids</taxon>
        <taxon>fabids</taxon>
        <taxon>Fabales</taxon>
        <taxon>Fabaceae</taxon>
        <taxon>Papilionoideae</taxon>
        <taxon>50 kb inversion clade</taxon>
        <taxon>NPAAA clade</taxon>
        <taxon>Hologalegina</taxon>
        <taxon>IRL clade</taxon>
        <taxon>Cicereae</taxon>
        <taxon>Cicer</taxon>
    </lineage>
</organism>
<dbReference type="Pfam" id="PF14368">
    <property type="entry name" value="LTP_2"/>
    <property type="match status" value="1"/>
</dbReference>
<gene>
    <name evidence="4" type="primary">LOC101499559</name>
</gene>
<reference evidence="4" key="1">
    <citation type="submission" date="2025-08" db="UniProtKB">
        <authorList>
            <consortium name="RefSeq"/>
        </authorList>
    </citation>
    <scope>IDENTIFICATION</scope>
    <source>
        <tissue evidence="4">Etiolated seedlings</tissue>
    </source>
</reference>
<dbReference type="KEGG" id="cam:101499559"/>
<dbReference type="RefSeq" id="XP_004514076.1">
    <property type="nucleotide sequence ID" value="XM_004514019.3"/>
</dbReference>
<feature type="domain" description="Bifunctional inhibitor/plant lipid transfer protein/seed storage helical" evidence="2">
    <location>
        <begin position="22"/>
        <end position="105"/>
    </location>
</feature>
<dbReference type="PANTHER" id="PTHR33286">
    <property type="entry name" value="BIFUNCTIONAL INHIBITOR/LIPID-TRANSFER PROTEIN/SEED STORAGE 2S ALBUMIN SUPERFAMILY PROTEIN"/>
    <property type="match status" value="1"/>
</dbReference>
<feature type="signal peptide" evidence="1">
    <location>
        <begin position="1"/>
        <end position="26"/>
    </location>
</feature>
<feature type="chain" id="PRO_5010349630" evidence="1">
    <location>
        <begin position="27"/>
        <end position="118"/>
    </location>
</feature>
<accession>A0A1S2Z2W5</accession>
<evidence type="ECO:0000259" key="2">
    <source>
        <dbReference type="Pfam" id="PF14368"/>
    </source>
</evidence>
<dbReference type="Proteomes" id="UP000087171">
    <property type="component" value="Unplaced"/>
</dbReference>
<keyword evidence="3" id="KW-1185">Reference proteome</keyword>
<dbReference type="InterPro" id="IPR016140">
    <property type="entry name" value="Bifunc_inhib/LTP/seed_store"/>
</dbReference>
<evidence type="ECO:0000256" key="1">
    <source>
        <dbReference type="SAM" id="SignalP"/>
    </source>
</evidence>
<protein>
    <submittedName>
        <fullName evidence="4">Lipid-transfer protein DIR1</fullName>
    </submittedName>
</protein>
<dbReference type="PANTHER" id="PTHR33286:SF1">
    <property type="entry name" value="OS01G0800600 PROTEIN"/>
    <property type="match status" value="1"/>
</dbReference>
<evidence type="ECO:0000313" key="4">
    <source>
        <dbReference type="RefSeq" id="XP_004514076.1"/>
    </source>
</evidence>
<evidence type="ECO:0000313" key="3">
    <source>
        <dbReference type="Proteomes" id="UP000087171"/>
    </source>
</evidence>
<sequence>MASTTRSLIFATLMVTTCILMLGISAQFECGRDLIGMLHECKGVARKDGQSTPPSEVCCVAVSGFDASCLCKYVTSDMVDRVLDMDKAISLFRTCDSKNVPNDKCGPYDIPEAAPAKA</sequence>
<dbReference type="GeneID" id="101499559"/>
<dbReference type="PaxDb" id="3827-XP_004514076.1"/>
<dbReference type="AlphaFoldDB" id="A0A1S2Z2W5"/>
<dbReference type="OrthoDB" id="1372934at2759"/>
<dbReference type="Gene3D" id="1.10.110.10">
    <property type="entry name" value="Plant lipid-transfer and hydrophobic proteins"/>
    <property type="match status" value="1"/>
</dbReference>
<proteinExistence type="predicted"/>